<evidence type="ECO:0000256" key="7">
    <source>
        <dbReference type="ARBA" id="ARBA00035133"/>
    </source>
</evidence>
<dbReference type="Proteomes" id="UP000694580">
    <property type="component" value="Chromosome 6"/>
</dbReference>
<dbReference type="AlphaFoldDB" id="A0AAY4DRQ5"/>
<dbReference type="PANTHER" id="PTHR13231:SF3">
    <property type="entry name" value="SMALL RIBOSOMAL SUBUNIT PROTEIN MS31"/>
    <property type="match status" value="1"/>
</dbReference>
<proteinExistence type="inferred from homology"/>
<dbReference type="GeneTree" id="ENSGT00390000010017"/>
<evidence type="ECO:0000256" key="1">
    <source>
        <dbReference type="ARBA" id="ARBA00004173"/>
    </source>
</evidence>
<evidence type="ECO:0000313" key="11">
    <source>
        <dbReference type="Proteomes" id="UP000694580"/>
    </source>
</evidence>
<dbReference type="GO" id="GO:0003735">
    <property type="term" value="F:structural constituent of ribosome"/>
    <property type="evidence" value="ECO:0007669"/>
    <property type="project" value="InterPro"/>
</dbReference>
<keyword evidence="4" id="KW-0689">Ribosomal protein</keyword>
<name>A0AAY4DRQ5_9TELE</name>
<dbReference type="PANTHER" id="PTHR13231">
    <property type="entry name" value="MITOCHONDRIAL RIBOSOMAL PROTEIN S31"/>
    <property type="match status" value="1"/>
</dbReference>
<dbReference type="InterPro" id="IPR026299">
    <property type="entry name" value="MRP-S31"/>
</dbReference>
<evidence type="ECO:0000256" key="9">
    <source>
        <dbReference type="SAM" id="MobiDB-lite"/>
    </source>
</evidence>
<evidence type="ECO:0000256" key="6">
    <source>
        <dbReference type="ARBA" id="ARBA00023274"/>
    </source>
</evidence>
<feature type="region of interest" description="Disordered" evidence="9">
    <location>
        <begin position="19"/>
        <end position="47"/>
    </location>
</feature>
<evidence type="ECO:0000256" key="2">
    <source>
        <dbReference type="ARBA" id="ARBA00011057"/>
    </source>
</evidence>
<dbReference type="GO" id="GO:0005763">
    <property type="term" value="C:mitochondrial small ribosomal subunit"/>
    <property type="evidence" value="ECO:0007669"/>
    <property type="project" value="InterPro"/>
</dbReference>
<dbReference type="Pfam" id="PF15433">
    <property type="entry name" value="MRP-S31"/>
    <property type="match status" value="1"/>
</dbReference>
<feature type="region of interest" description="Disordered" evidence="9">
    <location>
        <begin position="208"/>
        <end position="233"/>
    </location>
</feature>
<evidence type="ECO:0000256" key="5">
    <source>
        <dbReference type="ARBA" id="ARBA00023128"/>
    </source>
</evidence>
<sequence>MKETCRALCTSRTTQCEKIEGRSAPEEDTENNEDRTSVGIQEQGKRATEANIGAGGVVEETVLKAEVKEDVAQLLEKEEAKEEGARMKSGKESLLELLGAMKVDVTTKRKFKVPKNLKSGESPPRPNPAAMESTISMFQNATAEVPSQSETLNPEIVTAAAAAASTLPNRNQAASELLRQLRRHEAVTNGQRKGEIQNIGNIIADMKVGKKPNGRQNTRPANQIRFDDDGRGFTHDRGITSELDGVRRRKSVFSGKRLNIFSAAQEAPDLELVSAPSLWDMDLAEKIVQATSQFPRNGFEEMIQWTKEGKLWEYPINNEAGLEEEASVPFHEHIFLEKHLEEGFPQHGPVRHFMELVVAGLCKNPFLTVQQKKEHIAWFREYFQEKQNILREADVYLN</sequence>
<reference evidence="10" key="2">
    <citation type="submission" date="2025-08" db="UniProtKB">
        <authorList>
            <consortium name="Ensembl"/>
        </authorList>
    </citation>
    <scope>IDENTIFICATION</scope>
</reference>
<keyword evidence="6" id="KW-0687">Ribonucleoprotein</keyword>
<dbReference type="Ensembl" id="ENSDCDT00010057293.1">
    <property type="protein sequence ID" value="ENSDCDP00010047081.1"/>
    <property type="gene ID" value="ENSDCDG00010028570.1"/>
</dbReference>
<keyword evidence="11" id="KW-1185">Reference proteome</keyword>
<keyword evidence="5" id="KW-0496">Mitochondrion</keyword>
<keyword evidence="3" id="KW-0809">Transit peptide</keyword>
<organism evidence="10 11">
    <name type="scientific">Denticeps clupeoides</name>
    <name type="common">denticle herring</name>
    <dbReference type="NCBI Taxonomy" id="299321"/>
    <lineage>
        <taxon>Eukaryota</taxon>
        <taxon>Metazoa</taxon>
        <taxon>Chordata</taxon>
        <taxon>Craniata</taxon>
        <taxon>Vertebrata</taxon>
        <taxon>Euteleostomi</taxon>
        <taxon>Actinopterygii</taxon>
        <taxon>Neopterygii</taxon>
        <taxon>Teleostei</taxon>
        <taxon>Clupei</taxon>
        <taxon>Clupeiformes</taxon>
        <taxon>Denticipitoidei</taxon>
        <taxon>Denticipitidae</taxon>
        <taxon>Denticeps</taxon>
    </lineage>
</organism>
<reference evidence="10 11" key="1">
    <citation type="submission" date="2020-06" db="EMBL/GenBank/DDBJ databases">
        <authorList>
            <consortium name="Wellcome Sanger Institute Data Sharing"/>
        </authorList>
    </citation>
    <scope>NUCLEOTIDE SEQUENCE [LARGE SCALE GENOMIC DNA]</scope>
</reference>
<gene>
    <name evidence="10" type="primary">MRPS31</name>
</gene>
<protein>
    <recommendedName>
        <fullName evidence="7">Small ribosomal subunit protein mS31</fullName>
    </recommendedName>
    <alternativeName>
        <fullName evidence="8">28S ribosomal protein S31, mitochondrial</fullName>
    </alternativeName>
</protein>
<reference evidence="10" key="3">
    <citation type="submission" date="2025-09" db="UniProtKB">
        <authorList>
            <consortium name="Ensembl"/>
        </authorList>
    </citation>
    <scope>IDENTIFICATION</scope>
</reference>
<comment type="similarity">
    <text evidence="2">Belongs to the mitochondrion-specific ribosomal protein mS31 family.</text>
</comment>
<evidence type="ECO:0000256" key="3">
    <source>
        <dbReference type="ARBA" id="ARBA00022946"/>
    </source>
</evidence>
<comment type="subcellular location">
    <subcellularLocation>
        <location evidence="1">Mitochondrion</location>
    </subcellularLocation>
</comment>
<evidence type="ECO:0000313" key="10">
    <source>
        <dbReference type="Ensembl" id="ENSDCDP00010047081.1"/>
    </source>
</evidence>
<evidence type="ECO:0000256" key="8">
    <source>
        <dbReference type="ARBA" id="ARBA00035363"/>
    </source>
</evidence>
<accession>A0AAY4DRQ5</accession>
<evidence type="ECO:0000256" key="4">
    <source>
        <dbReference type="ARBA" id="ARBA00022980"/>
    </source>
</evidence>